<evidence type="ECO:0000256" key="6">
    <source>
        <dbReference type="ARBA" id="ARBA00023237"/>
    </source>
</evidence>
<dbReference type="GO" id="GO:0009427">
    <property type="term" value="C:bacterial-type flagellum basal body, distal rod, L ring"/>
    <property type="evidence" value="ECO:0007669"/>
    <property type="project" value="InterPro"/>
</dbReference>
<keyword evidence="5 7" id="KW-0975">Bacterial flagellum</keyword>
<evidence type="ECO:0000256" key="1">
    <source>
        <dbReference type="ARBA" id="ARBA00002591"/>
    </source>
</evidence>
<evidence type="ECO:0000313" key="10">
    <source>
        <dbReference type="Proteomes" id="UP000187408"/>
    </source>
</evidence>
<dbReference type="PRINTS" id="PR01008">
    <property type="entry name" value="FLGLRINGFLGH"/>
</dbReference>
<comment type="caution">
    <text evidence="9">The sequence shown here is derived from an EMBL/GenBank/DDBJ whole genome shotgun (WGS) entry which is preliminary data.</text>
</comment>
<accession>A0A1R1MKB0</accession>
<keyword evidence="3 7" id="KW-0732">Signal</keyword>
<dbReference type="GO" id="GO:0071973">
    <property type="term" value="P:bacterial-type flagellum-dependent cell motility"/>
    <property type="evidence" value="ECO:0007669"/>
    <property type="project" value="InterPro"/>
</dbReference>
<dbReference type="InterPro" id="IPR000527">
    <property type="entry name" value="Flag_Lring"/>
</dbReference>
<comment type="function">
    <text evidence="1 7">Assembles around the rod to form the L-ring and probably protects the motor/basal body from shearing forces during rotation.</text>
</comment>
<keyword evidence="9" id="KW-0966">Cell projection</keyword>
<feature type="signal peptide" evidence="8">
    <location>
        <begin position="1"/>
        <end position="24"/>
    </location>
</feature>
<dbReference type="STRING" id="1914305.BLW93_06920"/>
<dbReference type="EMBL" id="MOEN01000027">
    <property type="protein sequence ID" value="OMH40134.1"/>
    <property type="molecule type" value="Genomic_DNA"/>
</dbReference>
<reference evidence="9 10" key="1">
    <citation type="submission" date="2016-10" db="EMBL/GenBank/DDBJ databases">
        <title>Genome sequence of a sulfur-reducing bacterium Desulfurobacterium indicum K6013.</title>
        <authorList>
            <person name="Cao J."/>
            <person name="Shao Z."/>
            <person name="Alain K."/>
            <person name="Jebbar M."/>
        </authorList>
    </citation>
    <scope>NUCLEOTIDE SEQUENCE [LARGE SCALE GENOMIC DNA]</scope>
    <source>
        <strain evidence="9 10">K6013</strain>
    </source>
</reference>
<dbReference type="PANTHER" id="PTHR34933">
    <property type="entry name" value="FLAGELLAR L-RING PROTEIN"/>
    <property type="match status" value="1"/>
</dbReference>
<dbReference type="HAMAP" id="MF_00415">
    <property type="entry name" value="FlgH"/>
    <property type="match status" value="1"/>
</dbReference>
<comment type="similarity">
    <text evidence="2 7">Belongs to the FlgH family.</text>
</comment>
<sequence length="228" mass="24801">MQGYRKWCCGICALILFLSGCASNPPVKKELVYKPPPPPIEEAKPLSKGSLYTGYDNLFSDPKAHQVGDIITIKVMESLTGEGSSTSSTGKKSSMNLNVNGPTILGKSIPGNSTNPVLGFSTSPSMDFSGQGSTKRDAKLVATITARVVKVYPNGNLYIEGEKVIKINDDTQVLKISGIISPTDIEQDNSIPSSRISDMYVEYNGKGFWAESQRPGWLARFLMKIWPF</sequence>
<gene>
    <name evidence="7" type="primary">flgH</name>
    <name evidence="9" type="ORF">BLW93_06920</name>
</gene>
<keyword evidence="4 7" id="KW-0472">Membrane</keyword>
<organism evidence="9 10">
    <name type="scientific">Desulfurobacterium indicum</name>
    <dbReference type="NCBI Taxonomy" id="1914305"/>
    <lineage>
        <taxon>Bacteria</taxon>
        <taxon>Pseudomonadati</taxon>
        <taxon>Aquificota</taxon>
        <taxon>Aquificia</taxon>
        <taxon>Desulfurobacteriales</taxon>
        <taxon>Desulfurobacteriaceae</taxon>
        <taxon>Desulfurobacterium</taxon>
    </lineage>
</organism>
<keyword evidence="9" id="KW-0969">Cilium</keyword>
<keyword evidence="6 7" id="KW-0998">Cell outer membrane</keyword>
<name>A0A1R1MKB0_9BACT</name>
<keyword evidence="10" id="KW-1185">Reference proteome</keyword>
<evidence type="ECO:0000256" key="4">
    <source>
        <dbReference type="ARBA" id="ARBA00023136"/>
    </source>
</evidence>
<dbReference type="PANTHER" id="PTHR34933:SF1">
    <property type="entry name" value="FLAGELLAR L-RING PROTEIN"/>
    <property type="match status" value="1"/>
</dbReference>
<evidence type="ECO:0000256" key="5">
    <source>
        <dbReference type="ARBA" id="ARBA00023143"/>
    </source>
</evidence>
<comment type="subunit">
    <text evidence="7">The basal body constitutes a major portion of the flagellar organelle and consists of four rings (L,P,S, and M) mounted on a central rod.</text>
</comment>
<dbReference type="Pfam" id="PF02107">
    <property type="entry name" value="FlgH"/>
    <property type="match status" value="1"/>
</dbReference>
<dbReference type="AlphaFoldDB" id="A0A1R1MKB0"/>
<feature type="chain" id="PRO_5012932536" description="Flagellar L-ring protein" evidence="8">
    <location>
        <begin position="25"/>
        <end position="228"/>
    </location>
</feature>
<dbReference type="PROSITE" id="PS51257">
    <property type="entry name" value="PROKAR_LIPOPROTEIN"/>
    <property type="match status" value="1"/>
</dbReference>
<evidence type="ECO:0000256" key="2">
    <source>
        <dbReference type="ARBA" id="ARBA00006929"/>
    </source>
</evidence>
<dbReference type="OrthoDB" id="9789227at2"/>
<comment type="subcellular location">
    <subcellularLocation>
        <location evidence="7">Cell outer membrane</location>
        <topology evidence="7">Lipid-anchor</topology>
    </subcellularLocation>
    <subcellularLocation>
        <location evidence="7">Bacterial flagellum basal body</location>
    </subcellularLocation>
</comment>
<evidence type="ECO:0000313" key="9">
    <source>
        <dbReference type="EMBL" id="OMH40134.1"/>
    </source>
</evidence>
<evidence type="ECO:0000256" key="8">
    <source>
        <dbReference type="SAM" id="SignalP"/>
    </source>
</evidence>
<dbReference type="Proteomes" id="UP000187408">
    <property type="component" value="Unassembled WGS sequence"/>
</dbReference>
<evidence type="ECO:0000256" key="3">
    <source>
        <dbReference type="ARBA" id="ARBA00022729"/>
    </source>
</evidence>
<dbReference type="GO" id="GO:0009279">
    <property type="term" value="C:cell outer membrane"/>
    <property type="evidence" value="ECO:0007669"/>
    <property type="project" value="UniProtKB-SubCell"/>
</dbReference>
<proteinExistence type="inferred from homology"/>
<keyword evidence="9" id="KW-0282">Flagellum</keyword>
<evidence type="ECO:0000256" key="7">
    <source>
        <dbReference type="HAMAP-Rule" id="MF_00415"/>
    </source>
</evidence>
<keyword evidence="7" id="KW-0449">Lipoprotein</keyword>
<protein>
    <recommendedName>
        <fullName evidence="7">Flagellar L-ring protein</fullName>
    </recommendedName>
    <alternativeName>
        <fullName evidence="7">Basal body L-ring protein</fullName>
    </alternativeName>
</protein>
<dbReference type="GO" id="GO:0003774">
    <property type="term" value="F:cytoskeletal motor activity"/>
    <property type="evidence" value="ECO:0007669"/>
    <property type="project" value="InterPro"/>
</dbReference>